<dbReference type="InterPro" id="IPR024078">
    <property type="entry name" value="LmbE-like_dom_sf"/>
</dbReference>
<dbReference type="AlphaFoldDB" id="A0A1G2RCT6"/>
<dbReference type="GO" id="GO:0016811">
    <property type="term" value="F:hydrolase activity, acting on carbon-nitrogen (but not peptide) bonds, in linear amides"/>
    <property type="evidence" value="ECO:0007669"/>
    <property type="project" value="TreeGrafter"/>
</dbReference>
<dbReference type="InterPro" id="IPR003737">
    <property type="entry name" value="GlcNAc_PI_deacetylase-related"/>
</dbReference>
<name>A0A1G2RCT6_9BACT</name>
<dbReference type="SUPFAM" id="SSF102588">
    <property type="entry name" value="LmbE-like"/>
    <property type="match status" value="1"/>
</dbReference>
<evidence type="ECO:0000313" key="2">
    <source>
        <dbReference type="Proteomes" id="UP000178613"/>
    </source>
</evidence>
<dbReference type="Proteomes" id="UP000178613">
    <property type="component" value="Unassembled WGS sequence"/>
</dbReference>
<dbReference type="Pfam" id="PF02585">
    <property type="entry name" value="PIG-L"/>
    <property type="match status" value="1"/>
</dbReference>
<dbReference type="PANTHER" id="PTHR12993">
    <property type="entry name" value="N-ACETYLGLUCOSAMINYL-PHOSPHATIDYLINOSITOL DE-N-ACETYLASE-RELATED"/>
    <property type="match status" value="1"/>
</dbReference>
<gene>
    <name evidence="1" type="ORF">A3D64_01365</name>
</gene>
<sequence length="226" mass="25279">MDRHPSVLVIAAHPDDEVLGCGGTIAKMAQQGAKVSCFFLGKGKASRGVKGQELAKEQVELKKEAEAASRILAISRLYWEDFPDQKFDTVPFLEIVQAIEGVKQQVKPDAVFTHHAADINLDHKLAFRAVMTAFRPLPGDRTKEIYSFVDPASVEWAGEDAFLPNAVVDITETIEKKRKAMEAYQSELREYPHPRSLRGLEVQAQYWGSVFGKEYAEPFFLVRAAK</sequence>
<accession>A0A1G2RCT6</accession>
<dbReference type="Gene3D" id="3.40.50.10320">
    <property type="entry name" value="LmbE-like"/>
    <property type="match status" value="1"/>
</dbReference>
<comment type="caution">
    <text evidence="1">The sequence shown here is derived from an EMBL/GenBank/DDBJ whole genome shotgun (WGS) entry which is preliminary data.</text>
</comment>
<proteinExistence type="predicted"/>
<dbReference type="EMBL" id="MHUB01000021">
    <property type="protein sequence ID" value="OHA70665.1"/>
    <property type="molecule type" value="Genomic_DNA"/>
</dbReference>
<evidence type="ECO:0000313" key="1">
    <source>
        <dbReference type="EMBL" id="OHA70665.1"/>
    </source>
</evidence>
<reference evidence="1 2" key="1">
    <citation type="journal article" date="2016" name="Nat. Commun.">
        <title>Thousands of microbial genomes shed light on interconnected biogeochemical processes in an aquifer system.</title>
        <authorList>
            <person name="Anantharaman K."/>
            <person name="Brown C.T."/>
            <person name="Hug L.A."/>
            <person name="Sharon I."/>
            <person name="Castelle C.J."/>
            <person name="Probst A.J."/>
            <person name="Thomas B.C."/>
            <person name="Singh A."/>
            <person name="Wilkins M.J."/>
            <person name="Karaoz U."/>
            <person name="Brodie E.L."/>
            <person name="Williams K.H."/>
            <person name="Hubbard S.S."/>
            <person name="Banfield J.F."/>
        </authorList>
    </citation>
    <scope>NUCLEOTIDE SEQUENCE [LARGE SCALE GENOMIC DNA]</scope>
</reference>
<protein>
    <submittedName>
        <fullName evidence="1">GlcNAc-PI de-N-acetylase</fullName>
    </submittedName>
</protein>
<dbReference type="PANTHER" id="PTHR12993:SF30">
    <property type="entry name" value="N-ACETYL-ALPHA-D-GLUCOSAMINYL L-MALATE DEACETYLASE 1"/>
    <property type="match status" value="1"/>
</dbReference>
<organism evidence="1 2">
    <name type="scientific">Candidatus Wildermuthbacteria bacterium RIFCSPHIGHO2_02_FULL_49_9</name>
    <dbReference type="NCBI Taxonomy" id="1802456"/>
    <lineage>
        <taxon>Bacteria</taxon>
        <taxon>Candidatus Wildermuthiibacteriota</taxon>
    </lineage>
</organism>